<evidence type="ECO:0000313" key="1">
    <source>
        <dbReference type="EMBL" id="PLW51927.1"/>
    </source>
</evidence>
<reference evidence="1 2" key="1">
    <citation type="submission" date="2017-11" db="EMBL/GenBank/DDBJ databases">
        <title>De novo assembly and phasing of dikaryotic genomes from two isolates of Puccinia coronata f. sp. avenae, the causal agent of oat crown rust.</title>
        <authorList>
            <person name="Miller M.E."/>
            <person name="Zhang Y."/>
            <person name="Omidvar V."/>
            <person name="Sperschneider J."/>
            <person name="Schwessinger B."/>
            <person name="Raley C."/>
            <person name="Palmer J.M."/>
            <person name="Garnica D."/>
            <person name="Upadhyaya N."/>
            <person name="Rathjen J."/>
            <person name="Taylor J.M."/>
            <person name="Park R.F."/>
            <person name="Dodds P.N."/>
            <person name="Hirsch C.D."/>
            <person name="Kianian S.F."/>
            <person name="Figueroa M."/>
        </authorList>
    </citation>
    <scope>NUCLEOTIDE SEQUENCE [LARGE SCALE GENOMIC DNA]</scope>
    <source>
        <strain evidence="1">12SD80</strain>
    </source>
</reference>
<sequence length="236" mass="25119">MATWPSGLRRRLKVEQHPSLSSSQNSWAGIIGAKRDHCRASAKRRPFEASSWRLSTYLRIEETTPQSWAVVGATPTQHSLDAQGVAGSSRLVQTVPVGKEGFLFGRPVQSAPVEESSSAGRYSLYRPPVESVPACRGGMLLRGPLQSVPLLCRPAPSVPASRGGILLGPLVGFVPAGQGGMPLGGPVQSVVVYGGGFLLGQAATPFSMRLWCTIGTSNRLDVRLGLRRQPPRIEGS</sequence>
<name>A0A2N5VPN4_9BASI</name>
<protein>
    <submittedName>
        <fullName evidence="1">Uncharacterized protein</fullName>
    </submittedName>
</protein>
<dbReference type="EMBL" id="PGCI01000003">
    <property type="protein sequence ID" value="PLW51927.1"/>
    <property type="molecule type" value="Genomic_DNA"/>
</dbReference>
<gene>
    <name evidence="1" type="ORF">PCASD_00877</name>
</gene>
<organism evidence="1 2">
    <name type="scientific">Puccinia coronata f. sp. avenae</name>
    <dbReference type="NCBI Taxonomy" id="200324"/>
    <lineage>
        <taxon>Eukaryota</taxon>
        <taxon>Fungi</taxon>
        <taxon>Dikarya</taxon>
        <taxon>Basidiomycota</taxon>
        <taxon>Pucciniomycotina</taxon>
        <taxon>Pucciniomycetes</taxon>
        <taxon>Pucciniales</taxon>
        <taxon>Pucciniaceae</taxon>
        <taxon>Puccinia</taxon>
    </lineage>
</organism>
<comment type="caution">
    <text evidence="1">The sequence shown here is derived from an EMBL/GenBank/DDBJ whole genome shotgun (WGS) entry which is preliminary data.</text>
</comment>
<accession>A0A2N5VPN4</accession>
<evidence type="ECO:0000313" key="2">
    <source>
        <dbReference type="Proteomes" id="UP000235392"/>
    </source>
</evidence>
<proteinExistence type="predicted"/>
<dbReference type="Proteomes" id="UP000235392">
    <property type="component" value="Unassembled WGS sequence"/>
</dbReference>
<dbReference type="AlphaFoldDB" id="A0A2N5VPN4"/>